<proteinExistence type="predicted"/>
<keyword evidence="2" id="KW-0732">Signal</keyword>
<keyword evidence="4" id="KW-1185">Reference proteome</keyword>
<comment type="caution">
    <text evidence="3">The sequence shown here is derived from an EMBL/GenBank/DDBJ whole genome shotgun (WGS) entry which is preliminary data.</text>
</comment>
<sequence>MFTKCLAYAASFTAFITAVAAQKPLMPSSPSWSPEFVNSFLDVTPEEQLPDLEDFYDHYVRSTGSKYKSNGTAWFNMLANRLNPRNPVEQLVLQLRKFVDPDEIFLGIDWFVQARQDSSPKEYHIDTDTTLLNKHDLRICPDTSSIYYITGGAGPTVIFNQTFNEFGLTPRIPQQVAIAWPTSNKLVAFQGDLYHGVLRHPKPKGKIPLRKTLIINWWKERRPLEAQDLDPTYFREVEYRQPIDPSTKSAEDIKKISYDSPFDSYLDDWLHQSIPLRGERLPTSGLQILTFAESGMQLDPHQVIPSWALWVKQSSGEEEEQQKTPKRKKKKAKKMAEEF</sequence>
<reference evidence="3 4" key="1">
    <citation type="journal article" date="2015" name="Genome Biol. Evol.">
        <title>Comparative Genomics of a Bacterivorous Green Alga Reveals Evolutionary Causalities and Consequences of Phago-Mixotrophic Mode of Nutrition.</title>
        <authorList>
            <person name="Burns J.A."/>
            <person name="Paasch A."/>
            <person name="Narechania A."/>
            <person name="Kim E."/>
        </authorList>
    </citation>
    <scope>NUCLEOTIDE SEQUENCE [LARGE SCALE GENOMIC DNA]</scope>
    <source>
        <strain evidence="3 4">PLY_AMNH</strain>
    </source>
</reference>
<name>A0AAE0L3U9_9CHLO</name>
<gene>
    <name evidence="3" type="ORF">CYMTET_20847</name>
</gene>
<dbReference type="Proteomes" id="UP001190700">
    <property type="component" value="Unassembled WGS sequence"/>
</dbReference>
<evidence type="ECO:0000256" key="1">
    <source>
        <dbReference type="SAM" id="MobiDB-lite"/>
    </source>
</evidence>
<accession>A0AAE0L3U9</accession>
<evidence type="ECO:0000256" key="2">
    <source>
        <dbReference type="SAM" id="SignalP"/>
    </source>
</evidence>
<dbReference type="EMBL" id="LGRX02010205">
    <property type="protein sequence ID" value="KAK3270770.1"/>
    <property type="molecule type" value="Genomic_DNA"/>
</dbReference>
<feature type="signal peptide" evidence="2">
    <location>
        <begin position="1"/>
        <end position="21"/>
    </location>
</feature>
<feature type="region of interest" description="Disordered" evidence="1">
    <location>
        <begin position="314"/>
        <end position="339"/>
    </location>
</feature>
<feature type="chain" id="PRO_5041982937" evidence="2">
    <location>
        <begin position="22"/>
        <end position="339"/>
    </location>
</feature>
<organism evidence="3 4">
    <name type="scientific">Cymbomonas tetramitiformis</name>
    <dbReference type="NCBI Taxonomy" id="36881"/>
    <lineage>
        <taxon>Eukaryota</taxon>
        <taxon>Viridiplantae</taxon>
        <taxon>Chlorophyta</taxon>
        <taxon>Pyramimonadophyceae</taxon>
        <taxon>Pyramimonadales</taxon>
        <taxon>Pyramimonadaceae</taxon>
        <taxon>Cymbomonas</taxon>
    </lineage>
</organism>
<evidence type="ECO:0000313" key="4">
    <source>
        <dbReference type="Proteomes" id="UP001190700"/>
    </source>
</evidence>
<feature type="compositionally biased region" description="Basic residues" evidence="1">
    <location>
        <begin position="324"/>
        <end position="333"/>
    </location>
</feature>
<evidence type="ECO:0000313" key="3">
    <source>
        <dbReference type="EMBL" id="KAK3270770.1"/>
    </source>
</evidence>
<dbReference type="AlphaFoldDB" id="A0AAE0L3U9"/>
<protein>
    <submittedName>
        <fullName evidence="3">Uncharacterized protein</fullName>
    </submittedName>
</protein>